<organism evidence="1 2">
    <name type="scientific">Octopus vulgaris</name>
    <name type="common">Common octopus</name>
    <dbReference type="NCBI Taxonomy" id="6645"/>
    <lineage>
        <taxon>Eukaryota</taxon>
        <taxon>Metazoa</taxon>
        <taxon>Spiralia</taxon>
        <taxon>Lophotrochozoa</taxon>
        <taxon>Mollusca</taxon>
        <taxon>Cephalopoda</taxon>
        <taxon>Coleoidea</taxon>
        <taxon>Octopodiformes</taxon>
        <taxon>Octopoda</taxon>
        <taxon>Incirrata</taxon>
        <taxon>Octopodidae</taxon>
        <taxon>Octopus</taxon>
    </lineage>
</organism>
<proteinExistence type="predicted"/>
<gene>
    <name evidence="1" type="ORF">OCTVUL_1B030405</name>
</gene>
<dbReference type="EMBL" id="OX597822">
    <property type="protein sequence ID" value="CAI9727790.1"/>
    <property type="molecule type" value="Genomic_DNA"/>
</dbReference>
<accession>A0AA36F812</accession>
<reference evidence="1" key="1">
    <citation type="submission" date="2023-08" db="EMBL/GenBank/DDBJ databases">
        <authorList>
            <person name="Alioto T."/>
            <person name="Alioto T."/>
            <person name="Gomez Garrido J."/>
        </authorList>
    </citation>
    <scope>NUCLEOTIDE SEQUENCE</scope>
</reference>
<dbReference type="Proteomes" id="UP001162480">
    <property type="component" value="Chromosome 9"/>
</dbReference>
<dbReference type="AlphaFoldDB" id="A0AA36F812"/>
<keyword evidence="2" id="KW-1185">Reference proteome</keyword>
<protein>
    <submittedName>
        <fullName evidence="1">Uncharacterized protein</fullName>
    </submittedName>
</protein>
<sequence>MLNSRVVEVELMGRRGGEEDGDGGFGDGIGIGLCRQDGVMCDDCDGLDGGGVGGGGINGGGVVNCAKSIIEKLFRRA</sequence>
<evidence type="ECO:0000313" key="1">
    <source>
        <dbReference type="EMBL" id="CAI9727790.1"/>
    </source>
</evidence>
<name>A0AA36F812_OCTVU</name>
<evidence type="ECO:0000313" key="2">
    <source>
        <dbReference type="Proteomes" id="UP001162480"/>
    </source>
</evidence>